<evidence type="ECO:0000313" key="3">
    <source>
        <dbReference type="Proteomes" id="UP001172681"/>
    </source>
</evidence>
<dbReference type="AlphaFoldDB" id="A0AA39CWZ8"/>
<feature type="compositionally biased region" description="Low complexity" evidence="1">
    <location>
        <begin position="38"/>
        <end position="86"/>
    </location>
</feature>
<evidence type="ECO:0008006" key="4">
    <source>
        <dbReference type="Google" id="ProtNLM"/>
    </source>
</evidence>
<dbReference type="EMBL" id="JAPDRN010000036">
    <property type="protein sequence ID" value="KAJ9634823.1"/>
    <property type="molecule type" value="Genomic_DNA"/>
</dbReference>
<proteinExistence type="predicted"/>
<dbReference type="GO" id="GO:0016020">
    <property type="term" value="C:membrane"/>
    <property type="evidence" value="ECO:0007669"/>
    <property type="project" value="UniProtKB-SubCell"/>
</dbReference>
<accession>A0AA39CWZ8</accession>
<gene>
    <name evidence="2" type="ORF">H2204_006056</name>
</gene>
<name>A0AA39CWZ8_9EURO</name>
<evidence type="ECO:0000256" key="1">
    <source>
        <dbReference type="SAM" id="MobiDB-lite"/>
    </source>
</evidence>
<feature type="compositionally biased region" description="Basic and acidic residues" evidence="1">
    <location>
        <begin position="21"/>
        <end position="33"/>
    </location>
</feature>
<dbReference type="Proteomes" id="UP001172681">
    <property type="component" value="Unassembled WGS sequence"/>
</dbReference>
<keyword evidence="3" id="KW-1185">Reference proteome</keyword>
<protein>
    <recommendedName>
        <fullName evidence="4">Cysteine-rich transmembrane CYSTM domain-containing protein</fullName>
    </recommendedName>
</protein>
<reference evidence="2" key="1">
    <citation type="submission" date="2022-10" db="EMBL/GenBank/DDBJ databases">
        <title>Culturing micro-colonial fungi from biological soil crusts in the Mojave desert and describing Neophaeococcomyces mojavensis, and introducing the new genera and species Taxawa tesnikishii.</title>
        <authorList>
            <person name="Kurbessoian T."/>
            <person name="Stajich J.E."/>
        </authorList>
    </citation>
    <scope>NUCLEOTIDE SEQUENCE</scope>
    <source>
        <strain evidence="2">TK_35</strain>
    </source>
</reference>
<sequence>MSNQEYKPPDGPPPISSPPPVHRDAGPYNEERGMIPAQNYGPPQGYDYGGYNDTRGYYGPPQQGWNQQGGWQQPGPQQAPYGGYYGPPQQGMYYGQGPPVTYVDQRSSPGADGCCAALLAALTCCCCLELLF</sequence>
<organism evidence="2 3">
    <name type="scientific">Knufia peltigerae</name>
    <dbReference type="NCBI Taxonomy" id="1002370"/>
    <lineage>
        <taxon>Eukaryota</taxon>
        <taxon>Fungi</taxon>
        <taxon>Dikarya</taxon>
        <taxon>Ascomycota</taxon>
        <taxon>Pezizomycotina</taxon>
        <taxon>Eurotiomycetes</taxon>
        <taxon>Chaetothyriomycetidae</taxon>
        <taxon>Chaetothyriales</taxon>
        <taxon>Trichomeriaceae</taxon>
        <taxon>Knufia</taxon>
    </lineage>
</organism>
<comment type="caution">
    <text evidence="2">The sequence shown here is derived from an EMBL/GenBank/DDBJ whole genome shotgun (WGS) entry which is preliminary data.</text>
</comment>
<evidence type="ECO:0000313" key="2">
    <source>
        <dbReference type="EMBL" id="KAJ9634823.1"/>
    </source>
</evidence>
<feature type="region of interest" description="Disordered" evidence="1">
    <location>
        <begin position="1"/>
        <end position="86"/>
    </location>
</feature>
<feature type="compositionally biased region" description="Pro residues" evidence="1">
    <location>
        <begin position="9"/>
        <end position="20"/>
    </location>
</feature>